<dbReference type="NCBIfam" id="TIGR01730">
    <property type="entry name" value="RND_mfp"/>
    <property type="match status" value="1"/>
</dbReference>
<evidence type="ECO:0000256" key="1">
    <source>
        <dbReference type="ARBA" id="ARBA00009477"/>
    </source>
</evidence>
<name>G8LQB8_9ENTR</name>
<dbReference type="Pfam" id="PF25954">
    <property type="entry name" value="Beta-barrel_RND_2"/>
    <property type="match status" value="1"/>
</dbReference>
<dbReference type="InterPro" id="IPR058792">
    <property type="entry name" value="Beta-barrel_RND_2"/>
</dbReference>
<dbReference type="Gene3D" id="2.40.50.100">
    <property type="match status" value="1"/>
</dbReference>
<feature type="domain" description="Multidrug resistance protein MdtA-like alpha-helical hairpin" evidence="2">
    <location>
        <begin position="126"/>
        <end position="196"/>
    </location>
</feature>
<dbReference type="Gene3D" id="2.40.30.170">
    <property type="match status" value="1"/>
</dbReference>
<feature type="domain" description="CusB-like beta-barrel" evidence="4">
    <location>
        <begin position="247"/>
        <end position="306"/>
    </location>
</feature>
<dbReference type="GO" id="GO:1990281">
    <property type="term" value="C:efflux pump complex"/>
    <property type="evidence" value="ECO:0007669"/>
    <property type="project" value="TreeGrafter"/>
</dbReference>
<dbReference type="HOGENOM" id="CLU_018816_1_0_6"/>
<proteinExistence type="inferred from homology"/>
<feature type="domain" description="Multidrug resistance protein MdtA-like barrel-sandwich hybrid" evidence="3">
    <location>
        <begin position="90"/>
        <end position="225"/>
    </location>
</feature>
<comment type="similarity">
    <text evidence="1">Belongs to the membrane fusion protein (MFP) (TC 8.A.1) family.</text>
</comment>
<dbReference type="Pfam" id="PF25876">
    <property type="entry name" value="HH_MFP_RND"/>
    <property type="match status" value="1"/>
</dbReference>
<dbReference type="PANTHER" id="PTHR30469:SF15">
    <property type="entry name" value="HLYD FAMILY OF SECRETION PROTEINS"/>
    <property type="match status" value="1"/>
</dbReference>
<gene>
    <name evidence="5" type="primary">macA</name>
    <name evidence="5" type="ORF">EcWSU1_A040</name>
</gene>
<dbReference type="AlphaFoldDB" id="G8LQB8"/>
<dbReference type="Pfam" id="PF25917">
    <property type="entry name" value="BSH_RND"/>
    <property type="match status" value="1"/>
</dbReference>
<evidence type="ECO:0000313" key="5">
    <source>
        <dbReference type="EMBL" id="AEW76014.1"/>
    </source>
</evidence>
<dbReference type="Gene3D" id="2.40.420.20">
    <property type="match status" value="1"/>
</dbReference>
<dbReference type="Proteomes" id="UP000007838">
    <property type="component" value="Plasmid pEcWSU1_A"/>
</dbReference>
<evidence type="ECO:0000259" key="3">
    <source>
        <dbReference type="Pfam" id="PF25917"/>
    </source>
</evidence>
<dbReference type="InterPro" id="IPR058625">
    <property type="entry name" value="MdtA-like_BSH"/>
</dbReference>
<sequence>MAASLFRNTAMTENLPEFTDCMRQALRHLFTTAPLSALLLPVCLLLAACGDKPEKTVPPRPVHTVKVPAPSVAGTLRQTGEIRPHDEVPLGFRLDGRLLTRSVDVGDHVAAGQILGTLENNTSQNQLNSARADLESARAAEQLAVLNLRRMTQLMPSGAIARVQLDTARSDWQAAVARRRSSEAALNTARENLNWTRLVAPATGVVTQVSAEPGQVLSAGQAVVTLAVSSGRDAVIDVADPQAFSHPAGSFSVSLLADPAVSVTGTLRDISPQADAQTRTWRVRVILDNPPPAMALGASVQVELAGTGPAVMRLPSGALTRRQDIPAVFVVDDASRRLQLRPITLAGFTASDILVIAGIRPGERVVTAGVSKLREGEVVASGETGE</sequence>
<dbReference type="EMBL" id="CP002887">
    <property type="protein sequence ID" value="AEW76014.1"/>
    <property type="molecule type" value="Genomic_DNA"/>
</dbReference>
<dbReference type="KEGG" id="eec:EcWSU1_A040"/>
<dbReference type="eggNOG" id="COG0845">
    <property type="taxonomic scope" value="Bacteria"/>
</dbReference>
<dbReference type="InterPro" id="IPR006143">
    <property type="entry name" value="RND_pump_MFP"/>
</dbReference>
<dbReference type="PANTHER" id="PTHR30469">
    <property type="entry name" value="MULTIDRUG RESISTANCE PROTEIN MDTA"/>
    <property type="match status" value="1"/>
</dbReference>
<dbReference type="InterPro" id="IPR058624">
    <property type="entry name" value="MdtA-like_HH"/>
</dbReference>
<evidence type="ECO:0000259" key="4">
    <source>
        <dbReference type="Pfam" id="PF25954"/>
    </source>
</evidence>
<geneLocation type="plasmid" evidence="5 6">
    <name>pEcWSU1_A</name>
</geneLocation>
<keyword evidence="5" id="KW-0614">Plasmid</keyword>
<organism evidence="5 6">
    <name type="scientific">Enterobacter ludwigii</name>
    <dbReference type="NCBI Taxonomy" id="299767"/>
    <lineage>
        <taxon>Bacteria</taxon>
        <taxon>Pseudomonadati</taxon>
        <taxon>Pseudomonadota</taxon>
        <taxon>Gammaproteobacteria</taxon>
        <taxon>Enterobacterales</taxon>
        <taxon>Enterobacteriaceae</taxon>
        <taxon>Enterobacter</taxon>
        <taxon>Enterobacter cloacae complex</taxon>
    </lineage>
</organism>
<dbReference type="GO" id="GO:0015562">
    <property type="term" value="F:efflux transmembrane transporter activity"/>
    <property type="evidence" value="ECO:0007669"/>
    <property type="project" value="TreeGrafter"/>
</dbReference>
<protein>
    <submittedName>
        <fullName evidence="5">Putative macrolide-specific efflux protein macA</fullName>
    </submittedName>
</protein>
<dbReference type="Gene3D" id="1.10.287.470">
    <property type="entry name" value="Helix hairpin bin"/>
    <property type="match status" value="1"/>
</dbReference>
<accession>G8LQB8</accession>
<evidence type="ECO:0000259" key="2">
    <source>
        <dbReference type="Pfam" id="PF25876"/>
    </source>
</evidence>
<reference evidence="5 6" key="1">
    <citation type="journal article" date="2011" name="Stand. Genomic Sci.">
        <title>Complete genome of the onion pathogen Enterobacter cloacae EcWSU1.</title>
        <authorList>
            <person name="Humann J.L."/>
            <person name="Wildung M."/>
            <person name="Cheng C.H."/>
            <person name="Lee T."/>
            <person name="Stewart J.E."/>
            <person name="Drew J.C."/>
            <person name="Triplett E.W."/>
            <person name="Main D."/>
            <person name="Schroeder B.K."/>
        </authorList>
    </citation>
    <scope>NUCLEOTIDE SEQUENCE [LARGE SCALE GENOMIC DNA]</scope>
    <source>
        <strain evidence="5 6">EcWSU1</strain>
        <plasmid evidence="5">pEcWSU1_A</plasmid>
    </source>
</reference>
<dbReference type="SUPFAM" id="SSF111369">
    <property type="entry name" value="HlyD-like secretion proteins"/>
    <property type="match status" value="1"/>
</dbReference>
<evidence type="ECO:0000313" key="6">
    <source>
        <dbReference type="Proteomes" id="UP000007838"/>
    </source>
</evidence>